<feature type="region of interest" description="Disordered" evidence="1">
    <location>
        <begin position="39"/>
        <end position="65"/>
    </location>
</feature>
<feature type="compositionally biased region" description="Basic and acidic residues" evidence="1">
    <location>
        <begin position="126"/>
        <end position="143"/>
    </location>
</feature>
<gene>
    <name evidence="2" type="ORF">ACFQRG_04995</name>
</gene>
<evidence type="ECO:0000256" key="1">
    <source>
        <dbReference type="SAM" id="MobiDB-lite"/>
    </source>
</evidence>
<evidence type="ECO:0000313" key="2">
    <source>
        <dbReference type="EMBL" id="MFC7392332.1"/>
    </source>
</evidence>
<comment type="caution">
    <text evidence="2">The sequence shown here is derived from an EMBL/GenBank/DDBJ whole genome shotgun (WGS) entry which is preliminary data.</text>
</comment>
<accession>A0ABW2PUL0</accession>
<feature type="region of interest" description="Disordered" evidence="1">
    <location>
        <begin position="126"/>
        <end position="150"/>
    </location>
</feature>
<dbReference type="EMBL" id="JBHTCO010000004">
    <property type="protein sequence ID" value="MFC7392332.1"/>
    <property type="molecule type" value="Genomic_DNA"/>
</dbReference>
<keyword evidence="3" id="KW-1185">Reference proteome</keyword>
<proteinExistence type="predicted"/>
<reference evidence="3" key="1">
    <citation type="journal article" date="2019" name="Int. J. Syst. Evol. Microbiol.">
        <title>The Global Catalogue of Microorganisms (GCM) 10K type strain sequencing project: providing services to taxonomists for standard genome sequencing and annotation.</title>
        <authorList>
            <consortium name="The Broad Institute Genomics Platform"/>
            <consortium name="The Broad Institute Genome Sequencing Center for Infectious Disease"/>
            <person name="Wu L."/>
            <person name="Ma J."/>
        </authorList>
    </citation>
    <scope>NUCLEOTIDE SEQUENCE [LARGE SCALE GENOMIC DNA]</scope>
    <source>
        <strain evidence="3">CGMCC 1.16305</strain>
    </source>
</reference>
<protein>
    <submittedName>
        <fullName evidence="2">Uncharacterized protein</fullName>
    </submittedName>
</protein>
<sequence length="150" mass="17666">MSIKNFFNRLLHENEDFRKIEKQLIEIDCHLQHLKELIQQQKKESPQKSNQSSEPKENKQTLQSPTIIEQVNVEKIIIDRYEQSNNFGALGIKSLEGRLNIGANYGLSKPIPKAKKEKYDQKMKKVGFLERNKPNHKKTEEPLKWNIKSR</sequence>
<evidence type="ECO:0000313" key="3">
    <source>
        <dbReference type="Proteomes" id="UP001596505"/>
    </source>
</evidence>
<dbReference type="RefSeq" id="WP_380964357.1">
    <property type="nucleotide sequence ID" value="NZ_JBHTCO010000004.1"/>
</dbReference>
<name>A0ABW2PUL0_9BACL</name>
<organism evidence="2 3">
    <name type="scientific">Scopulibacillus cellulosilyticus</name>
    <dbReference type="NCBI Taxonomy" id="2665665"/>
    <lineage>
        <taxon>Bacteria</taxon>
        <taxon>Bacillati</taxon>
        <taxon>Bacillota</taxon>
        <taxon>Bacilli</taxon>
        <taxon>Bacillales</taxon>
        <taxon>Sporolactobacillaceae</taxon>
        <taxon>Scopulibacillus</taxon>
    </lineage>
</organism>
<dbReference type="Proteomes" id="UP001596505">
    <property type="component" value="Unassembled WGS sequence"/>
</dbReference>